<gene>
    <name evidence="1" type="ORF">ACJDUG_08995</name>
</gene>
<organism evidence="1 2">
    <name type="scientific">Candidatus Clostridium stratigraminis</name>
    <dbReference type="NCBI Taxonomy" id="3381661"/>
    <lineage>
        <taxon>Bacteria</taxon>
        <taxon>Bacillati</taxon>
        <taxon>Bacillota</taxon>
        <taxon>Clostridia</taxon>
        <taxon>Eubacteriales</taxon>
        <taxon>Clostridiaceae</taxon>
        <taxon>Clostridium</taxon>
    </lineage>
</organism>
<dbReference type="RefSeq" id="WP_406769553.1">
    <property type="nucleotide sequence ID" value="NZ_JBJHZZ010000004.1"/>
</dbReference>
<dbReference type="Proteomes" id="UP001623591">
    <property type="component" value="Unassembled WGS sequence"/>
</dbReference>
<evidence type="ECO:0000313" key="1">
    <source>
        <dbReference type="EMBL" id="MFL0247108.1"/>
    </source>
</evidence>
<proteinExistence type="predicted"/>
<reference evidence="1 2" key="1">
    <citation type="submission" date="2024-11" db="EMBL/GenBank/DDBJ databases">
        <authorList>
            <person name="Heng Y.C."/>
            <person name="Lim A.C.H."/>
            <person name="Lee J.K.Y."/>
            <person name="Kittelmann S."/>
        </authorList>
    </citation>
    <scope>NUCLEOTIDE SEQUENCE [LARGE SCALE GENOMIC DNA]</scope>
    <source>
        <strain evidence="1 2">WILCCON 0185</strain>
    </source>
</reference>
<sequence>MELLINENDIRLLINSHNKSLALKNKMQEIRSLIFIDASREAVNEFIIKNVSKKDGNLVATLEAAVGLRQISTF</sequence>
<evidence type="ECO:0000313" key="2">
    <source>
        <dbReference type="Proteomes" id="UP001623591"/>
    </source>
</evidence>
<protein>
    <submittedName>
        <fullName evidence="1">Uncharacterized protein</fullName>
    </submittedName>
</protein>
<name>A0ABW8T3L1_9CLOT</name>
<accession>A0ABW8T3L1</accession>
<dbReference type="EMBL" id="JBJHZZ010000004">
    <property type="protein sequence ID" value="MFL0247108.1"/>
    <property type="molecule type" value="Genomic_DNA"/>
</dbReference>
<keyword evidence="2" id="KW-1185">Reference proteome</keyword>
<comment type="caution">
    <text evidence="1">The sequence shown here is derived from an EMBL/GenBank/DDBJ whole genome shotgun (WGS) entry which is preliminary data.</text>
</comment>